<reference evidence="1 2" key="1">
    <citation type="submission" date="2019-09" db="EMBL/GenBank/DDBJ databases">
        <authorList>
            <consortium name="GenomeTrakr network: Whole genome sequencing for foodborne pathogen traceback"/>
        </authorList>
    </citation>
    <scope>NUCLEOTIDE SEQUENCE [LARGE SCALE GENOMIC DNA]</scope>
    <source>
        <strain evidence="1 2">FLAG-55987</strain>
    </source>
</reference>
<dbReference type="Pfam" id="PF05709">
    <property type="entry name" value="Sipho_tail"/>
    <property type="match status" value="1"/>
</dbReference>
<comment type="caution">
    <text evidence="1">The sequence shown here is derived from an EMBL/GenBank/DDBJ whole genome shotgun (WGS) entry which is preliminary data.</text>
</comment>
<evidence type="ECO:0000313" key="1">
    <source>
        <dbReference type="EMBL" id="ECY6545314.1"/>
    </source>
</evidence>
<dbReference type="NCBIfam" id="TIGR01633">
    <property type="entry name" value="phi3626_gp14_N"/>
    <property type="match status" value="1"/>
</dbReference>
<proteinExistence type="predicted"/>
<evidence type="ECO:0000313" key="2">
    <source>
        <dbReference type="Proteomes" id="UP000364988"/>
    </source>
</evidence>
<dbReference type="EMBL" id="AALEDS010000017">
    <property type="protein sequence ID" value="ECY6545314.1"/>
    <property type="molecule type" value="Genomic_DNA"/>
</dbReference>
<dbReference type="Proteomes" id="UP000364988">
    <property type="component" value="Unassembled WGS sequence"/>
</dbReference>
<dbReference type="Gene3D" id="2.60.120.860">
    <property type="match status" value="1"/>
</dbReference>
<accession>A0A5M2D602</accession>
<dbReference type="RefSeq" id="WP_060595914.1">
    <property type="nucleotide sequence ID" value="NZ_JNGR01000042.1"/>
</dbReference>
<dbReference type="AlphaFoldDB" id="A0A5M2D602"/>
<dbReference type="Gene3D" id="2.40.30.200">
    <property type="match status" value="1"/>
</dbReference>
<organism evidence="1 2">
    <name type="scientific">Listeria monocytogenes</name>
    <dbReference type="NCBI Taxonomy" id="1639"/>
    <lineage>
        <taxon>Bacteria</taxon>
        <taxon>Bacillati</taxon>
        <taxon>Bacillota</taxon>
        <taxon>Bacilli</taxon>
        <taxon>Bacillales</taxon>
        <taxon>Listeriaceae</taxon>
        <taxon>Listeria</taxon>
    </lineage>
</organism>
<sequence>MSIGFTFKGKHSSDLGVEILDYTPPLLPENEGNIESVSGRVGSFYFGPNIGQRNIDLDIQIITDNLTDLTTQSSLVADWLMQTDNKETELVIDDNTNKTYYGRFEGESTLDKLLYNGRATVRFVCSDPYAYYPQEDFELTSGSSIVPVSGSQPTRPIIGAVLKQDITYLAVSNKDDYLYIGEGVDPDTGETPLKPSEVVINDPMNDISRWASVTTNTLTFDLDYKNGKIDGSYTTTANVIKADDYGVGSQWHGPMSKVVLPQALDNWRIRMRLQNSASAQKQQGKLEIYLVDAQGRRIGLLQVKDNDANTEVNIMKLQIGAQYSTTYPEKNLFNETGTIKKTYKTVKKKKKVKGKWKIVTEKVQTGAYSETRDFYGYLILEKLGNKFNAQIVKLDSNLQPVWTKKATYTDKNNVYTRALQQLNIYSAAWSTRDPNKIMCFTDLRVEKLNIVANTAPQVIAHAGDEIHFDCETETVYKNGIPFMENFAIGSSWLSLAGGDSEVINVSPYDAADWTVSVRPRTF</sequence>
<dbReference type="InterPro" id="IPR006520">
    <property type="entry name" value="Dit_BPSPP_N"/>
</dbReference>
<gene>
    <name evidence="1" type="ORF">F6436_13310</name>
</gene>
<protein>
    <submittedName>
        <fullName evidence="1">Phage tail protein</fullName>
    </submittedName>
</protein>
<dbReference type="InterPro" id="IPR008841">
    <property type="entry name" value="Siphovirus-type_tail_N"/>
</dbReference>
<name>A0A5M2D602_LISMN</name>